<sequence length="95" mass="10599">MSRATYYNPCGTCSDKAFSSLTAQCGEELAMLLQEFLLLIPSRQDLSTETTIIEKCASRSLEGLTDELRSAAGEEHSIDVCDLFFRFTLDSFVQM</sequence>
<dbReference type="VEuPathDB" id="FungiDB:PSTT_04962"/>
<accession>A0A2S4VQM7</accession>
<evidence type="ECO:0000313" key="1">
    <source>
        <dbReference type="EMBL" id="POW11852.1"/>
    </source>
</evidence>
<dbReference type="EMBL" id="PKSL01000035">
    <property type="protein sequence ID" value="POW11852.1"/>
    <property type="molecule type" value="Genomic_DNA"/>
</dbReference>
<gene>
    <name evidence="1" type="ORF">PSTT_04962</name>
</gene>
<organism evidence="1 2">
    <name type="scientific">Puccinia striiformis</name>
    <dbReference type="NCBI Taxonomy" id="27350"/>
    <lineage>
        <taxon>Eukaryota</taxon>
        <taxon>Fungi</taxon>
        <taxon>Dikarya</taxon>
        <taxon>Basidiomycota</taxon>
        <taxon>Pucciniomycotina</taxon>
        <taxon>Pucciniomycetes</taxon>
        <taxon>Pucciniales</taxon>
        <taxon>Pucciniaceae</taxon>
        <taxon>Puccinia</taxon>
    </lineage>
</organism>
<protein>
    <submittedName>
        <fullName evidence="1">Uncharacterized protein</fullName>
    </submittedName>
</protein>
<dbReference type="OrthoDB" id="1470350at2759"/>
<comment type="caution">
    <text evidence="1">The sequence shown here is derived from an EMBL/GenBank/DDBJ whole genome shotgun (WGS) entry which is preliminary data.</text>
</comment>
<dbReference type="AlphaFoldDB" id="A0A2S4VQM7"/>
<reference evidence="1" key="1">
    <citation type="submission" date="2017-12" db="EMBL/GenBank/DDBJ databases">
        <title>Gene loss provides genomic basis for host adaptation in cereal stripe rust fungi.</title>
        <authorList>
            <person name="Xia C."/>
        </authorList>
    </citation>
    <scope>NUCLEOTIDE SEQUENCE [LARGE SCALE GENOMIC DNA]</scope>
    <source>
        <strain evidence="1">93-210</strain>
    </source>
</reference>
<dbReference type="Proteomes" id="UP000239156">
    <property type="component" value="Unassembled WGS sequence"/>
</dbReference>
<keyword evidence="2" id="KW-1185">Reference proteome</keyword>
<proteinExistence type="predicted"/>
<evidence type="ECO:0000313" key="2">
    <source>
        <dbReference type="Proteomes" id="UP000239156"/>
    </source>
</evidence>
<name>A0A2S4VQM7_9BASI</name>
<dbReference type="VEuPathDB" id="FungiDB:PSHT_02972"/>
<feature type="non-terminal residue" evidence="1">
    <location>
        <position position="95"/>
    </location>
</feature>